<comment type="subcellular location">
    <subcellularLocation>
        <location evidence="1 7">Cell outer membrane</location>
        <topology evidence="1 7">Multi-pass membrane protein</topology>
    </subcellularLocation>
</comment>
<keyword evidence="10" id="KW-1185">Reference proteome</keyword>
<keyword evidence="5 7" id="KW-0472">Membrane</keyword>
<protein>
    <submittedName>
        <fullName evidence="9">SusC/RagA family TonB-linked outer membrane protein</fullName>
    </submittedName>
</protein>
<dbReference type="InterPro" id="IPR039426">
    <property type="entry name" value="TonB-dep_rcpt-like"/>
</dbReference>
<dbReference type="PROSITE" id="PS52016">
    <property type="entry name" value="TONB_DEPENDENT_REC_3"/>
    <property type="match status" value="1"/>
</dbReference>
<gene>
    <name evidence="9" type="ORF">BCY91_14795</name>
</gene>
<evidence type="ECO:0000256" key="2">
    <source>
        <dbReference type="ARBA" id="ARBA00022448"/>
    </source>
</evidence>
<evidence type="ECO:0000256" key="7">
    <source>
        <dbReference type="PROSITE-ProRule" id="PRU01360"/>
    </source>
</evidence>
<evidence type="ECO:0000256" key="1">
    <source>
        <dbReference type="ARBA" id="ARBA00004571"/>
    </source>
</evidence>
<evidence type="ECO:0000256" key="4">
    <source>
        <dbReference type="ARBA" id="ARBA00022692"/>
    </source>
</evidence>
<dbReference type="SUPFAM" id="SSF49464">
    <property type="entry name" value="Carboxypeptidase regulatory domain-like"/>
    <property type="match status" value="1"/>
</dbReference>
<evidence type="ECO:0000313" key="9">
    <source>
        <dbReference type="EMBL" id="RKD18607.1"/>
    </source>
</evidence>
<dbReference type="Proteomes" id="UP000283433">
    <property type="component" value="Unassembled WGS sequence"/>
</dbReference>
<evidence type="ECO:0000256" key="5">
    <source>
        <dbReference type="ARBA" id="ARBA00023136"/>
    </source>
</evidence>
<dbReference type="Pfam" id="PF13715">
    <property type="entry name" value="CarbopepD_reg_2"/>
    <property type="match status" value="1"/>
</dbReference>
<evidence type="ECO:0000256" key="6">
    <source>
        <dbReference type="ARBA" id="ARBA00023237"/>
    </source>
</evidence>
<dbReference type="NCBIfam" id="TIGR04056">
    <property type="entry name" value="OMP_RagA_SusC"/>
    <property type="match status" value="1"/>
</dbReference>
<dbReference type="OrthoDB" id="9768177at2"/>
<keyword evidence="6 7" id="KW-0998">Cell outer membrane</keyword>
<name>A0A419S9D5_9SPHI</name>
<evidence type="ECO:0000259" key="8">
    <source>
        <dbReference type="Pfam" id="PF07715"/>
    </source>
</evidence>
<dbReference type="NCBIfam" id="TIGR04057">
    <property type="entry name" value="SusC_RagA_signa"/>
    <property type="match status" value="1"/>
</dbReference>
<dbReference type="InterPro" id="IPR037066">
    <property type="entry name" value="Plug_dom_sf"/>
</dbReference>
<dbReference type="Gene3D" id="2.170.130.10">
    <property type="entry name" value="TonB-dependent receptor, plug domain"/>
    <property type="match status" value="1"/>
</dbReference>
<keyword evidence="3 7" id="KW-1134">Transmembrane beta strand</keyword>
<dbReference type="Pfam" id="PF07715">
    <property type="entry name" value="Plug"/>
    <property type="match status" value="1"/>
</dbReference>
<dbReference type="InterPro" id="IPR008969">
    <property type="entry name" value="CarboxyPept-like_regulatory"/>
</dbReference>
<feature type="domain" description="TonB-dependent receptor plug" evidence="8">
    <location>
        <begin position="127"/>
        <end position="232"/>
    </location>
</feature>
<organism evidence="9 10">
    <name type="scientific">Pelobium manganitolerans</name>
    <dbReference type="NCBI Taxonomy" id="1842495"/>
    <lineage>
        <taxon>Bacteria</taxon>
        <taxon>Pseudomonadati</taxon>
        <taxon>Bacteroidota</taxon>
        <taxon>Sphingobacteriia</taxon>
        <taxon>Sphingobacteriales</taxon>
        <taxon>Sphingobacteriaceae</taxon>
        <taxon>Pelobium</taxon>
    </lineage>
</organism>
<comment type="caution">
    <text evidence="9">The sequence shown here is derived from an EMBL/GenBank/DDBJ whole genome shotgun (WGS) entry which is preliminary data.</text>
</comment>
<dbReference type="RefSeq" id="WP_120180784.1">
    <property type="nucleotide sequence ID" value="NZ_MBTA01000004.1"/>
</dbReference>
<dbReference type="InterPro" id="IPR023997">
    <property type="entry name" value="TonB-dep_OMP_SusC/RagA_CS"/>
</dbReference>
<dbReference type="AlphaFoldDB" id="A0A419S9D5"/>
<dbReference type="Gene3D" id="2.60.40.1120">
    <property type="entry name" value="Carboxypeptidase-like, regulatory domain"/>
    <property type="match status" value="1"/>
</dbReference>
<evidence type="ECO:0000313" key="10">
    <source>
        <dbReference type="Proteomes" id="UP000283433"/>
    </source>
</evidence>
<dbReference type="EMBL" id="MBTA01000004">
    <property type="protein sequence ID" value="RKD18607.1"/>
    <property type="molecule type" value="Genomic_DNA"/>
</dbReference>
<dbReference type="Gene3D" id="2.40.170.20">
    <property type="entry name" value="TonB-dependent receptor, beta-barrel domain"/>
    <property type="match status" value="1"/>
</dbReference>
<dbReference type="InterPro" id="IPR023996">
    <property type="entry name" value="TonB-dep_OMP_SusC/RagA"/>
</dbReference>
<proteinExistence type="inferred from homology"/>
<keyword evidence="4 7" id="KW-0812">Transmembrane</keyword>
<evidence type="ECO:0000256" key="3">
    <source>
        <dbReference type="ARBA" id="ARBA00022452"/>
    </source>
</evidence>
<dbReference type="GO" id="GO:0009279">
    <property type="term" value="C:cell outer membrane"/>
    <property type="evidence" value="ECO:0007669"/>
    <property type="project" value="UniProtKB-SubCell"/>
</dbReference>
<dbReference type="InterPro" id="IPR036942">
    <property type="entry name" value="Beta-barrel_TonB_sf"/>
</dbReference>
<reference evidence="9 10" key="1">
    <citation type="submission" date="2016-07" db="EMBL/GenBank/DDBJ databases">
        <title>Genome of Pelobium manganitolerans.</title>
        <authorList>
            <person name="Wu S."/>
            <person name="Wang G."/>
        </authorList>
    </citation>
    <scope>NUCLEOTIDE SEQUENCE [LARGE SCALE GENOMIC DNA]</scope>
    <source>
        <strain evidence="9 10">YS-25</strain>
    </source>
</reference>
<keyword evidence="2 7" id="KW-0813">Transport</keyword>
<dbReference type="SUPFAM" id="SSF56935">
    <property type="entry name" value="Porins"/>
    <property type="match status" value="1"/>
</dbReference>
<dbReference type="InterPro" id="IPR012910">
    <property type="entry name" value="Plug_dom"/>
</dbReference>
<accession>A0A419S9D5</accession>
<comment type="similarity">
    <text evidence="7">Belongs to the TonB-dependent receptor family.</text>
</comment>
<sequence>MKKFYKQFKELPIPKIFLIMLCMLFTGTVAISQNLKKVTGTVLDEQGETIIGATVMVKSSGGRGTVTDINGKFTIDVPDNAILVISYMGFLKQEISTEGKIDIRVILKANAQELETVVVVGYGVVRKKDLTGATASVSSKTLKDQPVASITEALQGRAAGVMITNSGAPGSNSSIRIRGLGSINDSSPLVVIDGVPTDLNLNAINQNDVESIDILKDASATAIYGSRGANGVVLITTKKGKDGKGTFAFSSNVAVQDAIGVPKLLNASQFASLHNEMMVNAGNAQRPDFTDPTTWGEGTNWYDELIQTGMMRNTSLSYSGGNEKSTYYVSGSVFDQKGIVINTDFKRYTAQFNNESKTLSWLKFGNNLTFSHDKKRNGSYDILGTMRALPTQPVYDDEGNYSGPGNNAQWYGDMRNPIGTANLEKNETKGYNLLGNIYGEATILKKIVFKTLGGIDYKDWNSVSFSPKYDWKPIPVPQSTRGEGWNKSITYLWDNTLTYMDTFAGKHSLNAMIGSSAQNNDFRYINGSKKEFLSDDYNQLNNGLLEPQIGGGRSEWSLLSFFGRVNYSYDNKYLLTATVRRDGTSRIASKNRWGTFPSFSAAWRITEESFYKKNNILSDAKLRFGYGETGNQAPLDTYAAITRLNTSQYVFNGTPVATLYPLVMPSPDIKWEVVKQWNLGVDASLLNQRIDVTFDTYIKNTSDMLVGMSVPITTGYSDIYTPQINAGKVQNKGWEFTISSRNTTGAFEWNTNANVSYNKNEIKKLDGDVPIYFGSQVHAVGKPVSAFYGYVTNGIFQNLTDVNNYALQVDGGTAPGDIRFRDLDNNGVINEFDRTFIGNPTPYWIFSMNNSFNYKNFDFQVYLQGVAGNEIYNGNRVSLEGMSTTVNQSVKVLDRWTGEGTSNVIPRAVYADPNNNNRSSNRFIEDGSFVRLKSVILGYTLPSKALAKAYISNARFYISGNNLLTLTNYSGFDPEVSGVDSGNYPFTRTLNFGIDIKF</sequence>